<feature type="region of interest" description="Disordered" evidence="2">
    <location>
        <begin position="267"/>
        <end position="347"/>
    </location>
</feature>
<evidence type="ECO:0000256" key="2">
    <source>
        <dbReference type="SAM" id="MobiDB-lite"/>
    </source>
</evidence>
<feature type="domain" description="EF-hand" evidence="4">
    <location>
        <begin position="348"/>
        <end position="383"/>
    </location>
</feature>
<feature type="domain" description="Cyclic nucleotide-binding" evidence="3">
    <location>
        <begin position="31"/>
        <end position="130"/>
    </location>
</feature>
<organism evidence="5 6">
    <name type="scientific">Effrenium voratum</name>
    <dbReference type="NCBI Taxonomy" id="2562239"/>
    <lineage>
        <taxon>Eukaryota</taxon>
        <taxon>Sar</taxon>
        <taxon>Alveolata</taxon>
        <taxon>Dinophyceae</taxon>
        <taxon>Suessiales</taxon>
        <taxon>Symbiodiniaceae</taxon>
        <taxon>Effrenium</taxon>
    </lineage>
</organism>
<dbReference type="GO" id="GO:0005886">
    <property type="term" value="C:plasma membrane"/>
    <property type="evidence" value="ECO:0007669"/>
    <property type="project" value="TreeGrafter"/>
</dbReference>
<name>A0AA36J5L5_9DINO</name>
<dbReference type="PROSITE" id="PS00018">
    <property type="entry name" value="EF_HAND_1"/>
    <property type="match status" value="2"/>
</dbReference>
<dbReference type="PANTHER" id="PTHR10217:SF435">
    <property type="entry name" value="POTASSIUM VOLTAGE-GATED CHANNEL PROTEIN EAG"/>
    <property type="match status" value="1"/>
</dbReference>
<dbReference type="GO" id="GO:0005249">
    <property type="term" value="F:voltage-gated potassium channel activity"/>
    <property type="evidence" value="ECO:0007669"/>
    <property type="project" value="TreeGrafter"/>
</dbReference>
<comment type="caution">
    <text evidence="5">The sequence shown here is derived from an EMBL/GenBank/DDBJ whole genome shotgun (WGS) entry which is preliminary data.</text>
</comment>
<sequence length="701" mass="78847">MLATCDAEEGRDALLPELRKALRLELLKSPTFAPCSASFLEELLLESDQRQLAAGEMLWAKQDRCDQLLILRQGEVELLKDDGSAIFRWRSPALLGMWAFLHIRYHLAAARAVEPCECLAIQTSVLMAILRQHHLEKKHFISCAHAEATQVSDETWVCMMPELKPEEESPIPVVIRKPKLMLHRHSAPEVAEEGRLGSKKLPGIEPMTKTNSGRSTNHRILSRLRNQRPCWRRSVARLVSDGSDAESSASGTPGATSDEYFMCHENSSSTSAGHWSGASTGGRWLSCSGRRPASARTRTRAFEQQAKRALGSSSSSSHRRGVARSPNRRDESGVSDGPLSPASRKASRQQRVIKKWFETFDSDQNGRVDLEEFKTVTSHLCATMLWDEHQSSLLLQEIDTNGDHLVDLQEFAEWLTNVNATITVGLDGWLEAYDIADTVRPLYECFDPAGTGISKDQFLRTYRIIANSTKHAPIPDQDKADIWIRGAEEEYEALDARHDVNIDFEDFVRWQAELLKSSATPNSLIPEKVEQLAEVLKVILDIDTGARGRGLPAALQESVQKVAQLARELYLPCKDQLRKQLDENLKRTVQDPPPQREDFHWASPGHTALDHLRRECAIDLGVLLPGVRPREEMTKKDAWRVARRNSHLKNRSSTLVPGEVLMCLPGRRGEFLAWLEVPSREERRLGSRGQTQFPASAMMYT</sequence>
<feature type="region of interest" description="Disordered" evidence="2">
    <location>
        <begin position="199"/>
        <end position="219"/>
    </location>
</feature>
<evidence type="ECO:0008006" key="7">
    <source>
        <dbReference type="Google" id="ProtNLM"/>
    </source>
</evidence>
<dbReference type="Gene3D" id="2.60.120.10">
    <property type="entry name" value="Jelly Rolls"/>
    <property type="match status" value="1"/>
</dbReference>
<dbReference type="AlphaFoldDB" id="A0AA36J5L5"/>
<evidence type="ECO:0000256" key="1">
    <source>
        <dbReference type="ARBA" id="ARBA00022837"/>
    </source>
</evidence>
<dbReference type="SMART" id="SM00054">
    <property type="entry name" value="EFh"/>
    <property type="match status" value="2"/>
</dbReference>
<dbReference type="InterPro" id="IPR018490">
    <property type="entry name" value="cNMP-bd_dom_sf"/>
</dbReference>
<dbReference type="SUPFAM" id="SSF51206">
    <property type="entry name" value="cAMP-binding domain-like"/>
    <property type="match status" value="1"/>
</dbReference>
<dbReference type="SUPFAM" id="SSF47473">
    <property type="entry name" value="EF-hand"/>
    <property type="match status" value="1"/>
</dbReference>
<evidence type="ECO:0000313" key="6">
    <source>
        <dbReference type="Proteomes" id="UP001178507"/>
    </source>
</evidence>
<dbReference type="PROSITE" id="PS50222">
    <property type="entry name" value="EF_HAND_2"/>
    <property type="match status" value="2"/>
</dbReference>
<dbReference type="InterPro" id="IPR018247">
    <property type="entry name" value="EF_Hand_1_Ca_BS"/>
</dbReference>
<dbReference type="CDD" id="cd00038">
    <property type="entry name" value="CAP_ED"/>
    <property type="match status" value="1"/>
</dbReference>
<evidence type="ECO:0000313" key="5">
    <source>
        <dbReference type="EMBL" id="CAJ1398896.1"/>
    </source>
</evidence>
<dbReference type="PROSITE" id="PS50042">
    <property type="entry name" value="CNMP_BINDING_3"/>
    <property type="match status" value="1"/>
</dbReference>
<dbReference type="PANTHER" id="PTHR10217">
    <property type="entry name" value="VOLTAGE AND LIGAND GATED POTASSIUM CHANNEL"/>
    <property type="match status" value="1"/>
</dbReference>
<dbReference type="SMART" id="SM00100">
    <property type="entry name" value="cNMP"/>
    <property type="match status" value="1"/>
</dbReference>
<gene>
    <name evidence="5" type="ORF">EVOR1521_LOCUS22545</name>
</gene>
<dbReference type="InterPro" id="IPR011992">
    <property type="entry name" value="EF-hand-dom_pair"/>
</dbReference>
<evidence type="ECO:0000259" key="3">
    <source>
        <dbReference type="PROSITE" id="PS50042"/>
    </source>
</evidence>
<protein>
    <recommendedName>
        <fullName evidence="7">Calmodulin</fullName>
    </recommendedName>
</protein>
<dbReference type="Proteomes" id="UP001178507">
    <property type="component" value="Unassembled WGS sequence"/>
</dbReference>
<dbReference type="GO" id="GO:0042391">
    <property type="term" value="P:regulation of membrane potential"/>
    <property type="evidence" value="ECO:0007669"/>
    <property type="project" value="TreeGrafter"/>
</dbReference>
<dbReference type="InterPro" id="IPR002048">
    <property type="entry name" value="EF_hand_dom"/>
</dbReference>
<feature type="domain" description="EF-hand" evidence="4">
    <location>
        <begin position="386"/>
        <end position="421"/>
    </location>
</feature>
<keyword evidence="6" id="KW-1185">Reference proteome</keyword>
<dbReference type="Gene3D" id="1.10.238.10">
    <property type="entry name" value="EF-hand"/>
    <property type="match status" value="1"/>
</dbReference>
<evidence type="ECO:0000259" key="4">
    <source>
        <dbReference type="PROSITE" id="PS50222"/>
    </source>
</evidence>
<dbReference type="InterPro" id="IPR050818">
    <property type="entry name" value="KCNH_animal-type"/>
</dbReference>
<dbReference type="InterPro" id="IPR000595">
    <property type="entry name" value="cNMP-bd_dom"/>
</dbReference>
<dbReference type="EMBL" id="CAUJNA010003315">
    <property type="protein sequence ID" value="CAJ1398896.1"/>
    <property type="molecule type" value="Genomic_DNA"/>
</dbReference>
<proteinExistence type="predicted"/>
<dbReference type="CDD" id="cd00051">
    <property type="entry name" value="EFh"/>
    <property type="match status" value="1"/>
</dbReference>
<reference evidence="5" key="1">
    <citation type="submission" date="2023-08" db="EMBL/GenBank/DDBJ databases">
        <authorList>
            <person name="Chen Y."/>
            <person name="Shah S."/>
            <person name="Dougan E. K."/>
            <person name="Thang M."/>
            <person name="Chan C."/>
        </authorList>
    </citation>
    <scope>NUCLEOTIDE SEQUENCE</scope>
</reference>
<dbReference type="InterPro" id="IPR014710">
    <property type="entry name" value="RmlC-like_jellyroll"/>
</dbReference>
<accession>A0AA36J5L5</accession>
<dbReference type="Pfam" id="PF00027">
    <property type="entry name" value="cNMP_binding"/>
    <property type="match status" value="1"/>
</dbReference>
<keyword evidence="1" id="KW-0106">Calcium</keyword>
<dbReference type="GO" id="GO:0005509">
    <property type="term" value="F:calcium ion binding"/>
    <property type="evidence" value="ECO:0007669"/>
    <property type="project" value="InterPro"/>
</dbReference>
<dbReference type="Pfam" id="PF13499">
    <property type="entry name" value="EF-hand_7"/>
    <property type="match status" value="1"/>
</dbReference>